<dbReference type="AlphaFoldDB" id="A0AAN8WSV5"/>
<comment type="caution">
    <text evidence="1">The sequence shown here is derived from an EMBL/GenBank/DDBJ whole genome shotgun (WGS) entry which is preliminary data.</text>
</comment>
<accession>A0AAN8WSV5</accession>
<sequence>MSSTPLPKPVHLSQLPWHLGDEEEEKISDITKELSITNNVQQVQPIQSNAEGLEDTLKIHLAPFESLSSLPSYVSSLEDNLIAFHRRLGAVQASQNKEINHIKTLIENLEKSLALKKKST</sequence>
<dbReference type="Proteomes" id="UP001381693">
    <property type="component" value="Unassembled WGS sequence"/>
</dbReference>
<organism evidence="1 2">
    <name type="scientific">Halocaridina rubra</name>
    <name type="common">Hawaiian red shrimp</name>
    <dbReference type="NCBI Taxonomy" id="373956"/>
    <lineage>
        <taxon>Eukaryota</taxon>
        <taxon>Metazoa</taxon>
        <taxon>Ecdysozoa</taxon>
        <taxon>Arthropoda</taxon>
        <taxon>Crustacea</taxon>
        <taxon>Multicrustacea</taxon>
        <taxon>Malacostraca</taxon>
        <taxon>Eumalacostraca</taxon>
        <taxon>Eucarida</taxon>
        <taxon>Decapoda</taxon>
        <taxon>Pleocyemata</taxon>
        <taxon>Caridea</taxon>
        <taxon>Atyoidea</taxon>
        <taxon>Atyidae</taxon>
        <taxon>Halocaridina</taxon>
    </lineage>
</organism>
<reference evidence="1 2" key="1">
    <citation type="submission" date="2023-11" db="EMBL/GenBank/DDBJ databases">
        <title>Halocaridina rubra genome assembly.</title>
        <authorList>
            <person name="Smith C."/>
        </authorList>
    </citation>
    <scope>NUCLEOTIDE SEQUENCE [LARGE SCALE GENOMIC DNA]</scope>
    <source>
        <strain evidence="1">EP-1</strain>
        <tissue evidence="1">Whole</tissue>
    </source>
</reference>
<evidence type="ECO:0000313" key="1">
    <source>
        <dbReference type="EMBL" id="KAK7069701.1"/>
    </source>
</evidence>
<evidence type="ECO:0000313" key="2">
    <source>
        <dbReference type="Proteomes" id="UP001381693"/>
    </source>
</evidence>
<protein>
    <submittedName>
        <fullName evidence="1">Uncharacterized protein</fullName>
    </submittedName>
</protein>
<proteinExistence type="predicted"/>
<dbReference type="EMBL" id="JAXCGZ010015942">
    <property type="protein sequence ID" value="KAK7069701.1"/>
    <property type="molecule type" value="Genomic_DNA"/>
</dbReference>
<gene>
    <name evidence="1" type="ORF">SK128_024771</name>
</gene>
<keyword evidence="2" id="KW-1185">Reference proteome</keyword>
<name>A0AAN8WSV5_HALRR</name>